<dbReference type="PANTHER" id="PTHR37792:SF1">
    <property type="entry name" value="RIBONUCLEASE MRP PROTEIN SUBUNIT RMP1"/>
    <property type="match status" value="1"/>
</dbReference>
<dbReference type="GO" id="GO:0000294">
    <property type="term" value="P:nuclear-transcribed mRNA catabolic process, RNase MRP-dependent"/>
    <property type="evidence" value="ECO:0007669"/>
    <property type="project" value="TreeGrafter"/>
</dbReference>
<dbReference type="PANTHER" id="PTHR37792">
    <property type="entry name" value="RIBONUCLEASE MRP PROTEIN SUBUNIT RMP1"/>
    <property type="match status" value="1"/>
</dbReference>
<accession>A0A2T3AJZ5</accession>
<evidence type="ECO:0000256" key="1">
    <source>
        <dbReference type="SAM" id="MobiDB-lite"/>
    </source>
</evidence>
<dbReference type="InterPro" id="IPR047204">
    <property type="entry name" value="RMP1_RBD"/>
</dbReference>
<dbReference type="OrthoDB" id="5414547at2759"/>
<feature type="compositionally biased region" description="Acidic residues" evidence="1">
    <location>
        <begin position="272"/>
        <end position="282"/>
    </location>
</feature>
<proteinExistence type="predicted"/>
<reference evidence="3 4" key="1">
    <citation type="journal article" date="2018" name="Mycol. Prog.">
        <title>Coniella lustricola, a new species from submerged detritus.</title>
        <authorList>
            <person name="Raudabaugh D.B."/>
            <person name="Iturriaga T."/>
            <person name="Carver A."/>
            <person name="Mondo S."/>
            <person name="Pangilinan J."/>
            <person name="Lipzen A."/>
            <person name="He G."/>
            <person name="Amirebrahimi M."/>
            <person name="Grigoriev I.V."/>
            <person name="Miller A.N."/>
        </authorList>
    </citation>
    <scope>NUCLEOTIDE SEQUENCE [LARGE SCALE GENOMIC DNA]</scope>
    <source>
        <strain evidence="3 4">B22-T-1</strain>
    </source>
</reference>
<dbReference type="Pfam" id="PF20945">
    <property type="entry name" value="RMP1"/>
    <property type="match status" value="2"/>
</dbReference>
<dbReference type="EMBL" id="KZ678380">
    <property type="protein sequence ID" value="PSS00907.1"/>
    <property type="molecule type" value="Genomic_DNA"/>
</dbReference>
<dbReference type="GO" id="GO:0042134">
    <property type="term" value="F:rRNA primary transcript binding"/>
    <property type="evidence" value="ECO:0007669"/>
    <property type="project" value="InterPro"/>
</dbReference>
<feature type="compositionally biased region" description="Gly residues" evidence="1">
    <location>
        <begin position="100"/>
        <end position="110"/>
    </location>
</feature>
<gene>
    <name evidence="3" type="ORF">BD289DRAFT_479117</name>
</gene>
<dbReference type="GO" id="GO:0000172">
    <property type="term" value="C:ribonuclease MRP complex"/>
    <property type="evidence" value="ECO:0007669"/>
    <property type="project" value="InterPro"/>
</dbReference>
<feature type="region of interest" description="Disordered" evidence="1">
    <location>
        <begin position="270"/>
        <end position="356"/>
    </location>
</feature>
<name>A0A2T3AJZ5_9PEZI</name>
<dbReference type="AlphaFoldDB" id="A0A2T3AJZ5"/>
<dbReference type="STRING" id="2025994.A0A2T3AJZ5"/>
<dbReference type="CDD" id="cd22573">
    <property type="entry name" value="RMP1_RBD"/>
    <property type="match status" value="1"/>
</dbReference>
<sequence>MAHSPPPLPTLQSTLTSLSTASDILSGFAHRNKNQHRATKWWPAFDMLRRHLHKALPDLEAAVQRAQILLANSTCSSTTGSGFPPPPHKKQRRKTTSVAGGSGSGSGSGSGVSTSKEHRQPELDRSIERLAWVHHVLTFKCYQSFTQLTADRQFAQLGLVLLGVLAQVQAAISPLIPSTHPLALAPNSAASEHQHQTKLHTRTPDNQQNTSDLLDVGEAVSRDSLLPKHSPSPHPPQRQTSSADQDHNHDLGVAISRDELASLRRNQHPIPAEEEGEGEEDPSLSTPLSPSSSRPTKRKKTKPDTTATTNMGLSEDRPPLPTTHQKQTSSSKMLKKKKKKSKRGGDEFDDLFDGLM</sequence>
<feature type="region of interest" description="Disordered" evidence="1">
    <location>
        <begin position="187"/>
        <end position="211"/>
    </location>
</feature>
<evidence type="ECO:0000259" key="2">
    <source>
        <dbReference type="Pfam" id="PF20945"/>
    </source>
</evidence>
<feature type="domain" description="RNase MRP protein 1 RNA binding" evidence="2">
    <location>
        <begin position="25"/>
        <end position="62"/>
    </location>
</feature>
<feature type="compositionally biased region" description="Low complexity" evidence="1">
    <location>
        <begin position="283"/>
        <end position="294"/>
    </location>
</feature>
<dbReference type="InParanoid" id="A0A2T3AJZ5"/>
<keyword evidence="4" id="KW-1185">Reference proteome</keyword>
<feature type="compositionally biased region" description="Basic residues" evidence="1">
    <location>
        <begin position="333"/>
        <end position="342"/>
    </location>
</feature>
<protein>
    <recommendedName>
        <fullName evidence="2">RNase MRP protein 1 RNA binding domain-containing protein</fullName>
    </recommendedName>
</protein>
<dbReference type="InterPro" id="IPR047205">
    <property type="entry name" value="RMP1"/>
</dbReference>
<feature type="domain" description="RNase MRP protein 1 RNA binding" evidence="2">
    <location>
        <begin position="115"/>
        <end position="167"/>
    </location>
</feature>
<organism evidence="3 4">
    <name type="scientific">Coniella lustricola</name>
    <dbReference type="NCBI Taxonomy" id="2025994"/>
    <lineage>
        <taxon>Eukaryota</taxon>
        <taxon>Fungi</taxon>
        <taxon>Dikarya</taxon>
        <taxon>Ascomycota</taxon>
        <taxon>Pezizomycotina</taxon>
        <taxon>Sordariomycetes</taxon>
        <taxon>Sordariomycetidae</taxon>
        <taxon>Diaporthales</taxon>
        <taxon>Schizoparmaceae</taxon>
        <taxon>Coniella</taxon>
    </lineage>
</organism>
<evidence type="ECO:0000313" key="4">
    <source>
        <dbReference type="Proteomes" id="UP000241462"/>
    </source>
</evidence>
<feature type="region of interest" description="Disordered" evidence="1">
    <location>
        <begin position="224"/>
        <end position="246"/>
    </location>
</feature>
<dbReference type="Proteomes" id="UP000241462">
    <property type="component" value="Unassembled WGS sequence"/>
</dbReference>
<evidence type="ECO:0000313" key="3">
    <source>
        <dbReference type="EMBL" id="PSS00907.1"/>
    </source>
</evidence>
<feature type="region of interest" description="Disordered" evidence="1">
    <location>
        <begin position="75"/>
        <end position="121"/>
    </location>
</feature>
<dbReference type="GO" id="GO:0000466">
    <property type="term" value="P:maturation of 5.8S rRNA from tricistronic rRNA transcript (SSU-rRNA, 5.8S rRNA, LSU-rRNA)"/>
    <property type="evidence" value="ECO:0007669"/>
    <property type="project" value="TreeGrafter"/>
</dbReference>
<feature type="compositionally biased region" description="Acidic residues" evidence="1">
    <location>
        <begin position="347"/>
        <end position="356"/>
    </location>
</feature>